<evidence type="ECO:0000256" key="9">
    <source>
        <dbReference type="SAM" id="MobiDB-lite"/>
    </source>
</evidence>
<dbReference type="PANTHER" id="PTHR10937">
    <property type="entry name" value="GLUCOSAMINE--FRUCTOSE-6-PHOSPHATE AMINOTRANSFERASE, ISOMERIZING"/>
    <property type="match status" value="1"/>
</dbReference>
<dbReference type="PROSITE" id="PS51278">
    <property type="entry name" value="GATASE_TYPE_2"/>
    <property type="match status" value="1"/>
</dbReference>
<feature type="domain" description="SIS" evidence="11">
    <location>
        <begin position="533"/>
        <end position="678"/>
    </location>
</feature>
<keyword evidence="7" id="KW-0315">Glutamine amidotransferase</keyword>
<dbReference type="Pfam" id="PF13522">
    <property type="entry name" value="GATase_6"/>
    <property type="match status" value="1"/>
</dbReference>
<dbReference type="InterPro" id="IPR005855">
    <property type="entry name" value="GFAT"/>
</dbReference>
<feature type="initiator methionine" description="Removed" evidence="8">
    <location>
        <position position="1"/>
    </location>
</feature>
<keyword evidence="4 8" id="KW-0032">Aminotransferase</keyword>
<keyword evidence="8" id="KW-0963">Cytoplasm</keyword>
<dbReference type="EC" id="2.6.1.16" evidence="2 8"/>
<feature type="active site" description="For Fru-6P isomerization activity" evidence="8">
    <location>
        <position position="683"/>
    </location>
</feature>
<feature type="domain" description="SIS" evidence="11">
    <location>
        <begin position="360"/>
        <end position="500"/>
    </location>
</feature>
<dbReference type="CDD" id="cd00714">
    <property type="entry name" value="GFAT"/>
    <property type="match status" value="1"/>
</dbReference>
<dbReference type="Proteomes" id="UP001288320">
    <property type="component" value="Unassembled WGS sequence"/>
</dbReference>
<dbReference type="GO" id="GO:0006487">
    <property type="term" value="P:protein N-linked glycosylation"/>
    <property type="evidence" value="ECO:0007669"/>
    <property type="project" value="TreeGrafter"/>
</dbReference>
<dbReference type="PANTHER" id="PTHR10937:SF0">
    <property type="entry name" value="GLUTAMINE--FRUCTOSE-6-PHOSPHATE TRANSAMINASE (ISOMERIZING)"/>
    <property type="match status" value="1"/>
</dbReference>
<dbReference type="FunFam" id="3.40.50.10490:FF:000002">
    <property type="entry name" value="Glutamine--fructose-6-phosphate aminotransferase [isomerizing]"/>
    <property type="match status" value="1"/>
</dbReference>
<dbReference type="Pfam" id="PF01380">
    <property type="entry name" value="SIS"/>
    <property type="match status" value="2"/>
</dbReference>
<comment type="subunit">
    <text evidence="8">Homodimer.</text>
</comment>
<evidence type="ECO:0000259" key="10">
    <source>
        <dbReference type="PROSITE" id="PS51278"/>
    </source>
</evidence>
<keyword evidence="5 8" id="KW-0808">Transferase</keyword>
<feature type="active site" description="Nucleophile; for GATase activity" evidence="8">
    <location>
        <position position="2"/>
    </location>
</feature>
<sequence>MCGIVGYAGPRSRAEQRRTNGAETAGTSATNEATTGASTGATQRGLQVVLEGLARLEYRGYDSAGVAVAGPEGLRAVKRAGRLDNLRQALQDTPLPPAQVAIGHTRWATHGSPSDTNAHPHVSFDGRVAIVHNGIIENYRELAEGLAATGITPVSDTDSEIAAHILAQQLAAVDANAAVEQDGATVDASVAESGSDDAAAGAAASTATTTEPGLGSALFRAMLATANIIDGSFTLVAIDRDHPDTVVAARRNSPLVIGLGEGENYLGSDVAAFISETQRALEVPQDTVVEISADTVRLLGFDGSPRAGKEFTVDWDASAAVKGGYTTFMDKEIHEQPRAVADTLRGRVVNDSLQLDEMRISEAVLRTIDKIIVIAAGTASYAGQVARYAIEHWCRIPVEVELASEFRYRDPVVGEKTLVVAISQSGETMDTIMAVRHAREQGSKVLAIVNTYGSTIARESDAVLYTHAGPEIAVASTKAFVAQITASYLLGLYLAQIRGNKFRDEITGYLDELEKMPARMEKMLAQEPQIRAMARELKGENSVLFLGRHVGFPIALEGALKLKEIAYVHAEGFAAGELKHGPIALVTDNLPIFVIVPTPRRPELHAKTLSNLQEVRSRGARTIVVAEEGDDAVRDFATSVFWAPRGTPTLMMPLVTVIPLQIFASEMAAVRGYDVDKPRNLAKSVTVE</sequence>
<dbReference type="AlphaFoldDB" id="A0AAW9HHI0"/>
<dbReference type="GeneID" id="92814504"/>
<evidence type="ECO:0000259" key="11">
    <source>
        <dbReference type="PROSITE" id="PS51464"/>
    </source>
</evidence>
<dbReference type="Gene3D" id="3.40.50.10490">
    <property type="entry name" value="Glucose-6-phosphate isomerase like protein, domain 1"/>
    <property type="match status" value="2"/>
</dbReference>
<dbReference type="GO" id="GO:0005975">
    <property type="term" value="P:carbohydrate metabolic process"/>
    <property type="evidence" value="ECO:0007669"/>
    <property type="project" value="UniProtKB-UniRule"/>
</dbReference>
<dbReference type="GO" id="GO:0097367">
    <property type="term" value="F:carbohydrate derivative binding"/>
    <property type="evidence" value="ECO:0007669"/>
    <property type="project" value="InterPro"/>
</dbReference>
<dbReference type="GO" id="GO:0004360">
    <property type="term" value="F:glutamine-fructose-6-phosphate transaminase (isomerizing) activity"/>
    <property type="evidence" value="ECO:0007669"/>
    <property type="project" value="UniProtKB-UniRule"/>
</dbReference>
<dbReference type="SUPFAM" id="SSF53697">
    <property type="entry name" value="SIS domain"/>
    <property type="match status" value="1"/>
</dbReference>
<evidence type="ECO:0000313" key="14">
    <source>
        <dbReference type="Proteomes" id="UP001284901"/>
    </source>
</evidence>
<dbReference type="InterPro" id="IPR035490">
    <property type="entry name" value="GlmS/FrlB_SIS"/>
</dbReference>
<keyword evidence="14" id="KW-1185">Reference proteome</keyword>
<feature type="region of interest" description="Disordered" evidence="9">
    <location>
        <begin position="1"/>
        <end position="40"/>
    </location>
</feature>
<accession>A0AAW9HHI0</accession>
<protein>
    <recommendedName>
        <fullName evidence="3 8">Glutamine--fructose-6-phosphate aminotransferase [isomerizing]</fullName>
        <ecNumber evidence="2 8">2.6.1.16</ecNumber>
    </recommendedName>
    <alternativeName>
        <fullName evidence="8">D-fructose-6-phosphate amidotransferase</fullName>
    </alternativeName>
    <alternativeName>
        <fullName evidence="8">GFAT</fullName>
    </alternativeName>
    <alternativeName>
        <fullName evidence="8">Glucosamine-6-phosphate synthase</fullName>
    </alternativeName>
    <alternativeName>
        <fullName evidence="8">Hexosephosphate aminotransferase</fullName>
    </alternativeName>
    <alternativeName>
        <fullName evidence="8">L-glutamine--D-fructose-6-phosphate amidotransferase</fullName>
    </alternativeName>
</protein>
<dbReference type="NCBIfam" id="TIGR01135">
    <property type="entry name" value="glmS"/>
    <property type="match status" value="1"/>
</dbReference>
<evidence type="ECO:0000256" key="7">
    <source>
        <dbReference type="ARBA" id="ARBA00022962"/>
    </source>
</evidence>
<dbReference type="InterPro" id="IPR035466">
    <property type="entry name" value="GlmS/AgaS_SIS"/>
</dbReference>
<dbReference type="InterPro" id="IPR001347">
    <property type="entry name" value="SIS_dom"/>
</dbReference>
<dbReference type="GO" id="GO:0005829">
    <property type="term" value="C:cytosol"/>
    <property type="evidence" value="ECO:0007669"/>
    <property type="project" value="TreeGrafter"/>
</dbReference>
<feature type="domain" description="Glutamine amidotransferase type-2" evidence="10">
    <location>
        <begin position="2"/>
        <end position="294"/>
    </location>
</feature>
<evidence type="ECO:0000256" key="3">
    <source>
        <dbReference type="ARBA" id="ARBA00016090"/>
    </source>
</evidence>
<evidence type="ECO:0000313" key="15">
    <source>
        <dbReference type="Proteomes" id="UP001288320"/>
    </source>
</evidence>
<dbReference type="SUPFAM" id="SSF56235">
    <property type="entry name" value="N-terminal nucleophile aminohydrolases (Ntn hydrolases)"/>
    <property type="match status" value="1"/>
</dbReference>
<dbReference type="NCBIfam" id="NF001484">
    <property type="entry name" value="PRK00331.1"/>
    <property type="match status" value="1"/>
</dbReference>
<evidence type="ECO:0000256" key="1">
    <source>
        <dbReference type="ARBA" id="ARBA00001031"/>
    </source>
</evidence>
<dbReference type="EMBL" id="JAWNFY010000005">
    <property type="protein sequence ID" value="MDY5145875.1"/>
    <property type="molecule type" value="Genomic_DNA"/>
</dbReference>
<dbReference type="FunFam" id="3.40.50.10490:FF:000001">
    <property type="entry name" value="Glutamine--fructose-6-phosphate aminotransferase [isomerizing]"/>
    <property type="match status" value="1"/>
</dbReference>
<comment type="caution">
    <text evidence="12">The sequence shown here is derived from an EMBL/GenBank/DDBJ whole genome shotgun (WGS) entry which is preliminary data.</text>
</comment>
<dbReference type="RefSeq" id="WP_234984478.1">
    <property type="nucleotide sequence ID" value="NZ_CAUPFC010000014.1"/>
</dbReference>
<dbReference type="PROSITE" id="PS51464">
    <property type="entry name" value="SIS"/>
    <property type="match status" value="2"/>
</dbReference>
<dbReference type="HAMAP" id="MF_00164">
    <property type="entry name" value="GlmS"/>
    <property type="match status" value="1"/>
</dbReference>
<dbReference type="GO" id="GO:0006002">
    <property type="term" value="P:fructose 6-phosphate metabolic process"/>
    <property type="evidence" value="ECO:0007669"/>
    <property type="project" value="TreeGrafter"/>
</dbReference>
<evidence type="ECO:0000313" key="12">
    <source>
        <dbReference type="EMBL" id="MDY5141254.1"/>
    </source>
</evidence>
<dbReference type="Proteomes" id="UP001284901">
    <property type="component" value="Unassembled WGS sequence"/>
</dbReference>
<dbReference type="CDD" id="cd05008">
    <property type="entry name" value="SIS_GlmS_GlmD_1"/>
    <property type="match status" value="1"/>
</dbReference>
<dbReference type="InterPro" id="IPR029055">
    <property type="entry name" value="Ntn_hydrolases_N"/>
</dbReference>
<evidence type="ECO:0000256" key="4">
    <source>
        <dbReference type="ARBA" id="ARBA00022576"/>
    </source>
</evidence>
<feature type="compositionally biased region" description="Polar residues" evidence="9">
    <location>
        <begin position="21"/>
        <end position="40"/>
    </location>
</feature>
<dbReference type="EMBL" id="JAWNFV010000018">
    <property type="protein sequence ID" value="MDY5141254.1"/>
    <property type="molecule type" value="Genomic_DNA"/>
</dbReference>
<dbReference type="CDD" id="cd05009">
    <property type="entry name" value="SIS_GlmS_GlmD_2"/>
    <property type="match status" value="1"/>
</dbReference>
<comment type="catalytic activity">
    <reaction evidence="1 8">
        <text>D-fructose 6-phosphate + L-glutamine = D-glucosamine 6-phosphate + L-glutamate</text>
        <dbReference type="Rhea" id="RHEA:13237"/>
        <dbReference type="ChEBI" id="CHEBI:29985"/>
        <dbReference type="ChEBI" id="CHEBI:58359"/>
        <dbReference type="ChEBI" id="CHEBI:58725"/>
        <dbReference type="ChEBI" id="CHEBI:61527"/>
        <dbReference type="EC" id="2.6.1.16"/>
    </reaction>
</comment>
<dbReference type="GO" id="GO:0046349">
    <property type="term" value="P:amino sugar biosynthetic process"/>
    <property type="evidence" value="ECO:0007669"/>
    <property type="project" value="UniProtKB-ARBA"/>
</dbReference>
<comment type="subcellular location">
    <subcellularLocation>
        <location evidence="8">Cytoplasm</location>
    </subcellularLocation>
</comment>
<organism evidence="12 15">
    <name type="scientific">Actinotignum timonense</name>
    <dbReference type="NCBI Taxonomy" id="1870995"/>
    <lineage>
        <taxon>Bacteria</taxon>
        <taxon>Bacillati</taxon>
        <taxon>Actinomycetota</taxon>
        <taxon>Actinomycetes</taxon>
        <taxon>Actinomycetales</taxon>
        <taxon>Actinomycetaceae</taxon>
        <taxon>Actinotignum</taxon>
    </lineage>
</organism>
<dbReference type="InterPro" id="IPR047084">
    <property type="entry name" value="GFAT_N"/>
</dbReference>
<evidence type="ECO:0000256" key="6">
    <source>
        <dbReference type="ARBA" id="ARBA00022737"/>
    </source>
</evidence>
<proteinExistence type="inferred from homology"/>
<gene>
    <name evidence="8 12" type="primary">glmS</name>
    <name evidence="12" type="ORF">R6G74_08050</name>
    <name evidence="13" type="ORF">R6P33_02395</name>
</gene>
<dbReference type="InterPro" id="IPR046348">
    <property type="entry name" value="SIS_dom_sf"/>
</dbReference>
<evidence type="ECO:0000313" key="13">
    <source>
        <dbReference type="EMBL" id="MDY5145875.1"/>
    </source>
</evidence>
<keyword evidence="6" id="KW-0677">Repeat</keyword>
<evidence type="ECO:0000256" key="8">
    <source>
        <dbReference type="HAMAP-Rule" id="MF_00164"/>
    </source>
</evidence>
<evidence type="ECO:0000256" key="2">
    <source>
        <dbReference type="ARBA" id="ARBA00012916"/>
    </source>
</evidence>
<dbReference type="GO" id="GO:0006047">
    <property type="term" value="P:UDP-N-acetylglucosamine metabolic process"/>
    <property type="evidence" value="ECO:0007669"/>
    <property type="project" value="TreeGrafter"/>
</dbReference>
<dbReference type="Gene3D" id="3.60.20.10">
    <property type="entry name" value="Glutamine Phosphoribosylpyrophosphate, subunit 1, domain 1"/>
    <property type="match status" value="1"/>
</dbReference>
<reference evidence="12 14" key="1">
    <citation type="submission" date="2023-10" db="EMBL/GenBank/DDBJ databases">
        <title>Whole Genome based description of the genera Actinobaculum and Actinotignum reveals a complex phylogenetic relationship within the species included in the genus Actinotignum.</title>
        <authorList>
            <person name="Jensen C.S."/>
            <person name="Dargis R."/>
            <person name="Kemp M."/>
            <person name="Christensen J.J."/>
        </authorList>
    </citation>
    <scope>NUCLEOTIDE SEQUENCE</scope>
    <source>
        <strain evidence="13 14">SLA_B089</strain>
        <strain evidence="12">SLA_B245</strain>
    </source>
</reference>
<name>A0AAW9HHI0_9ACTO</name>
<evidence type="ECO:0000256" key="5">
    <source>
        <dbReference type="ARBA" id="ARBA00022679"/>
    </source>
</evidence>
<comment type="function">
    <text evidence="8">Catalyzes the first step in hexosamine metabolism, converting fructose-6P into glucosamine-6P using glutamine as a nitrogen source.</text>
</comment>
<dbReference type="InterPro" id="IPR017932">
    <property type="entry name" value="GATase_2_dom"/>
</dbReference>